<dbReference type="RefSeq" id="WP_131924150.1">
    <property type="nucleotide sequence ID" value="NZ_SMAG01000003.1"/>
</dbReference>
<comment type="caution">
    <text evidence="1">The sequence shown here is derived from an EMBL/GenBank/DDBJ whole genome shotgun (WGS) entry which is preliminary data.</text>
</comment>
<gene>
    <name evidence="1" type="ORF">EDD58_103181</name>
</gene>
<evidence type="ECO:0000313" key="2">
    <source>
        <dbReference type="Proteomes" id="UP000294937"/>
    </source>
</evidence>
<dbReference type="NCBIfam" id="TIGR02856">
    <property type="entry name" value="spore_yqfC"/>
    <property type="match status" value="1"/>
</dbReference>
<dbReference type="InterPro" id="IPR038705">
    <property type="entry name" value="YabP_sf"/>
</dbReference>
<proteinExistence type="predicted"/>
<dbReference type="Proteomes" id="UP000294937">
    <property type="component" value="Unassembled WGS sequence"/>
</dbReference>
<accession>A0A4R3L5T5</accession>
<dbReference type="EMBL" id="SMAG01000003">
    <property type="protein sequence ID" value="TCS94762.1"/>
    <property type="molecule type" value="Genomic_DNA"/>
</dbReference>
<dbReference type="Pfam" id="PF07873">
    <property type="entry name" value="YabP"/>
    <property type="match status" value="1"/>
</dbReference>
<dbReference type="OrthoDB" id="2989236at2"/>
<organism evidence="1 2">
    <name type="scientific">Hazenella coriacea</name>
    <dbReference type="NCBI Taxonomy" id="1179467"/>
    <lineage>
        <taxon>Bacteria</taxon>
        <taxon>Bacillati</taxon>
        <taxon>Bacillota</taxon>
        <taxon>Bacilli</taxon>
        <taxon>Bacillales</taxon>
        <taxon>Thermoactinomycetaceae</taxon>
        <taxon>Hazenella</taxon>
    </lineage>
</organism>
<sequence length="85" mass="10002">MRKWASDWFDLPPDVTSEVPRIEMIGPYRLQIENHQGVVHFSHHEMKVKVSQGQLAIMGEQLKIKAIHPDVIWIEGTIHELRYMK</sequence>
<reference evidence="1 2" key="1">
    <citation type="submission" date="2019-03" db="EMBL/GenBank/DDBJ databases">
        <title>Genomic Encyclopedia of Type Strains, Phase IV (KMG-IV): sequencing the most valuable type-strain genomes for metagenomic binning, comparative biology and taxonomic classification.</title>
        <authorList>
            <person name="Goeker M."/>
        </authorList>
    </citation>
    <scope>NUCLEOTIDE SEQUENCE [LARGE SCALE GENOMIC DNA]</scope>
    <source>
        <strain evidence="1 2">DSM 45707</strain>
    </source>
</reference>
<keyword evidence="2" id="KW-1185">Reference proteome</keyword>
<dbReference type="Gene3D" id="2.60.40.2000">
    <property type="match status" value="1"/>
</dbReference>
<dbReference type="InterPro" id="IPR022477">
    <property type="entry name" value="Spore_YqfC"/>
</dbReference>
<dbReference type="InterPro" id="IPR022476">
    <property type="entry name" value="Spore_YabP/YqfC"/>
</dbReference>
<protein>
    <submittedName>
        <fullName evidence="1">Sporulation protein YqfC</fullName>
    </submittedName>
</protein>
<dbReference type="AlphaFoldDB" id="A0A4R3L5T5"/>
<name>A0A4R3L5T5_9BACL</name>
<evidence type="ECO:0000313" key="1">
    <source>
        <dbReference type="EMBL" id="TCS94762.1"/>
    </source>
</evidence>